<evidence type="ECO:0008006" key="2">
    <source>
        <dbReference type="Google" id="ProtNLM"/>
    </source>
</evidence>
<sequence>MSQASEDFSARPLNRGIEAVDRIEVERLRRVLAAKEPGSSLLELPDEELLVRLGILLPTDGRRITVAGLLLVGREEHIRADLPGHEAVYLHMFGDTGYDRRLDSRRPLLALIEQFSQTLEPHNRVFTLKLGLFHFEIPDFPEEVCREALLNALVHRDYTKGVPVYLRQFPDRIELASPGGFYGGVTLENLLGHEPVSRNRLLAEILQRIRLVERAGMGVKRMYHIMLSFGKEPPAWEVDRDYVRLILRSGRTVWPAGPVPAAGPNVDETFARFVAAEGKAGRGLTLHDLLVLTWLKRNREVSLADVQRLLQRGENEAREALNSMALRGLVEPFGQKGGRVYRLSKRIYSRLSTCVSYTLFRRAEAVYAENAIMAYLEDMPRDRQYVSNEIVRTLLRVSPDQARYVLSRLVAKKLLQMRGRGRATRYYKTGQLTVFD</sequence>
<name>A0A7V0T673_UNCW3</name>
<dbReference type="Pfam" id="PF13749">
    <property type="entry name" value="HATPase_c_4"/>
    <property type="match status" value="1"/>
</dbReference>
<dbReference type="AlphaFoldDB" id="A0A7V0T673"/>
<dbReference type="InterPro" id="IPR036388">
    <property type="entry name" value="WH-like_DNA-bd_sf"/>
</dbReference>
<protein>
    <recommendedName>
        <fullName evidence="2">ATP-dependent DNA helicase RecG C-terminal domain-containing protein</fullName>
    </recommendedName>
</protein>
<dbReference type="EMBL" id="DSBX01000249">
    <property type="protein sequence ID" value="HDQ99929.1"/>
    <property type="molecule type" value="Genomic_DNA"/>
</dbReference>
<accession>A0A7V0T673</accession>
<gene>
    <name evidence="1" type="ORF">ENN51_06565</name>
</gene>
<evidence type="ECO:0000313" key="1">
    <source>
        <dbReference type="EMBL" id="HDQ99929.1"/>
    </source>
</evidence>
<comment type="caution">
    <text evidence="1">The sequence shown here is derived from an EMBL/GenBank/DDBJ whole genome shotgun (WGS) entry which is preliminary data.</text>
</comment>
<dbReference type="Gene3D" id="3.30.565.60">
    <property type="match status" value="1"/>
</dbReference>
<reference evidence="1" key="1">
    <citation type="journal article" date="2020" name="mSystems">
        <title>Genome- and Community-Level Interaction Insights into Carbon Utilization and Element Cycling Functions of Hydrothermarchaeota in Hydrothermal Sediment.</title>
        <authorList>
            <person name="Zhou Z."/>
            <person name="Liu Y."/>
            <person name="Xu W."/>
            <person name="Pan J."/>
            <person name="Luo Z.H."/>
            <person name="Li M."/>
        </authorList>
    </citation>
    <scope>NUCLEOTIDE SEQUENCE [LARGE SCALE GENOMIC DNA]</scope>
    <source>
        <strain evidence="1">SpSt-1182</strain>
    </source>
</reference>
<dbReference type="InterPro" id="IPR038475">
    <property type="entry name" value="RecG_C_sf"/>
</dbReference>
<dbReference type="PANTHER" id="PTHR30595">
    <property type="entry name" value="GLPR-RELATED TRANSCRIPTIONAL REPRESSOR"/>
    <property type="match status" value="1"/>
</dbReference>
<dbReference type="PANTHER" id="PTHR30595:SF6">
    <property type="entry name" value="SCHLAFEN ALBA-2 DOMAIN-CONTAINING PROTEIN"/>
    <property type="match status" value="1"/>
</dbReference>
<organism evidence="1">
    <name type="scientific">candidate division WOR-3 bacterium</name>
    <dbReference type="NCBI Taxonomy" id="2052148"/>
    <lineage>
        <taxon>Bacteria</taxon>
        <taxon>Bacteria division WOR-3</taxon>
    </lineage>
</organism>
<dbReference type="Proteomes" id="UP000885672">
    <property type="component" value="Unassembled WGS sequence"/>
</dbReference>
<proteinExistence type="predicted"/>
<dbReference type="Gene3D" id="1.10.10.10">
    <property type="entry name" value="Winged helix-like DNA-binding domain superfamily/Winged helix DNA-binding domain"/>
    <property type="match status" value="1"/>
</dbReference>